<name>A0ABV8QUE6_9BACT</name>
<gene>
    <name evidence="1" type="ORF">ACFOWM_10510</name>
</gene>
<comment type="caution">
    <text evidence="1">The sequence shown here is derived from an EMBL/GenBank/DDBJ whole genome shotgun (WGS) entry which is preliminary data.</text>
</comment>
<evidence type="ECO:0000313" key="1">
    <source>
        <dbReference type="EMBL" id="MFC4263312.1"/>
    </source>
</evidence>
<dbReference type="EMBL" id="JBHSCZ010000002">
    <property type="protein sequence ID" value="MFC4263312.1"/>
    <property type="molecule type" value="Genomic_DNA"/>
</dbReference>
<dbReference type="NCBIfam" id="TIGR03511">
    <property type="entry name" value="GldH_lipo"/>
    <property type="match status" value="1"/>
</dbReference>
<dbReference type="Proteomes" id="UP001595907">
    <property type="component" value="Unassembled WGS sequence"/>
</dbReference>
<evidence type="ECO:0000313" key="2">
    <source>
        <dbReference type="Proteomes" id="UP001595907"/>
    </source>
</evidence>
<dbReference type="RefSeq" id="WP_379709699.1">
    <property type="nucleotide sequence ID" value="NZ_JBHSCZ010000002.1"/>
</dbReference>
<sequence length="173" mass="19510">MYIFANVASATNMMITFFKKIKIATAVVMLFLASCTQTTLYENNSNIPSMQWKSNVAATGDFIINDTTSNYNLFIVIRHTDAYDYNNIWLNVGLQTPGVDSLQYQKVNVPLGADDTGWKGIGMNDIWEVRALIARLPANQLKKGSYKYSIYQIMRDNPLLHVMSVGLRIEKAP</sequence>
<proteinExistence type="predicted"/>
<organism evidence="1 2">
    <name type="scientific">Ferruginibacter yonginensis</name>
    <dbReference type="NCBI Taxonomy" id="1310416"/>
    <lineage>
        <taxon>Bacteria</taxon>
        <taxon>Pseudomonadati</taxon>
        <taxon>Bacteroidota</taxon>
        <taxon>Chitinophagia</taxon>
        <taxon>Chitinophagales</taxon>
        <taxon>Chitinophagaceae</taxon>
        <taxon>Ferruginibacter</taxon>
    </lineage>
</organism>
<accession>A0ABV8QUE6</accession>
<reference evidence="2" key="1">
    <citation type="journal article" date="2019" name="Int. J. Syst. Evol. Microbiol.">
        <title>The Global Catalogue of Microorganisms (GCM) 10K type strain sequencing project: providing services to taxonomists for standard genome sequencing and annotation.</title>
        <authorList>
            <consortium name="The Broad Institute Genomics Platform"/>
            <consortium name="The Broad Institute Genome Sequencing Center for Infectious Disease"/>
            <person name="Wu L."/>
            <person name="Ma J."/>
        </authorList>
    </citation>
    <scope>NUCLEOTIDE SEQUENCE [LARGE SCALE GENOMIC DNA]</scope>
    <source>
        <strain evidence="2">CECT 8289</strain>
    </source>
</reference>
<keyword evidence="1" id="KW-0449">Lipoprotein</keyword>
<dbReference type="Pfam" id="PF14109">
    <property type="entry name" value="GldH_lipo"/>
    <property type="match status" value="1"/>
</dbReference>
<protein>
    <submittedName>
        <fullName evidence="1">Gliding motility lipoprotein GldH</fullName>
    </submittedName>
</protein>
<dbReference type="InterPro" id="IPR020018">
    <property type="entry name" value="Motility-assoc_lipoprot_GldH"/>
</dbReference>
<keyword evidence="2" id="KW-1185">Reference proteome</keyword>